<dbReference type="Proteomes" id="UP000094527">
    <property type="component" value="Unassembled WGS sequence"/>
</dbReference>
<gene>
    <name evidence="2" type="ORF">Ocin01_14902</name>
</gene>
<proteinExistence type="predicted"/>
<dbReference type="EMBL" id="LJIJ01001423">
    <property type="protein sequence ID" value="ODM91779.1"/>
    <property type="molecule type" value="Genomic_DNA"/>
</dbReference>
<comment type="caution">
    <text evidence="2">The sequence shown here is derived from an EMBL/GenBank/DDBJ whole genome shotgun (WGS) entry which is preliminary data.</text>
</comment>
<keyword evidence="1" id="KW-0812">Transmembrane</keyword>
<name>A0A1D2MFM8_ORCCI</name>
<dbReference type="AlphaFoldDB" id="A0A1D2MFM8"/>
<sequence length="194" mass="22180">MISLKEFGFKVLHRFFPLYPILQIVFTIMTISAWGLFFSPLNWFVTYDEGKYGESRKKDTSECSHKVKKADMTESRLPPLSSISRNEPTILISYDPESQSLIQNSFCVVKTPFIPSGEHLSGTNEVVAELKLLHQRMKSLKRIPSKNANIDEDDLTMIMPIPKPRTSLLARKRREIETDIDTSPVPHPRESTVA</sequence>
<organism evidence="2 3">
    <name type="scientific">Orchesella cincta</name>
    <name type="common">Springtail</name>
    <name type="synonym">Podura cincta</name>
    <dbReference type="NCBI Taxonomy" id="48709"/>
    <lineage>
        <taxon>Eukaryota</taxon>
        <taxon>Metazoa</taxon>
        <taxon>Ecdysozoa</taxon>
        <taxon>Arthropoda</taxon>
        <taxon>Hexapoda</taxon>
        <taxon>Collembola</taxon>
        <taxon>Entomobryomorpha</taxon>
        <taxon>Entomobryoidea</taxon>
        <taxon>Orchesellidae</taxon>
        <taxon>Orchesellinae</taxon>
        <taxon>Orchesella</taxon>
    </lineage>
</organism>
<reference evidence="2 3" key="1">
    <citation type="journal article" date="2016" name="Genome Biol. Evol.">
        <title>Gene Family Evolution Reflects Adaptation to Soil Environmental Stressors in the Genome of the Collembolan Orchesella cincta.</title>
        <authorList>
            <person name="Faddeeva-Vakhrusheva A."/>
            <person name="Derks M.F."/>
            <person name="Anvar S.Y."/>
            <person name="Agamennone V."/>
            <person name="Suring W."/>
            <person name="Smit S."/>
            <person name="van Straalen N.M."/>
            <person name="Roelofs D."/>
        </authorList>
    </citation>
    <scope>NUCLEOTIDE SEQUENCE [LARGE SCALE GENOMIC DNA]</scope>
    <source>
        <tissue evidence="2">Mixed pool</tissue>
    </source>
</reference>
<protein>
    <submittedName>
        <fullName evidence="2">Uncharacterized protein</fullName>
    </submittedName>
</protein>
<feature type="transmembrane region" description="Helical" evidence="1">
    <location>
        <begin position="20"/>
        <end position="45"/>
    </location>
</feature>
<evidence type="ECO:0000313" key="3">
    <source>
        <dbReference type="Proteomes" id="UP000094527"/>
    </source>
</evidence>
<keyword evidence="3" id="KW-1185">Reference proteome</keyword>
<evidence type="ECO:0000256" key="1">
    <source>
        <dbReference type="SAM" id="Phobius"/>
    </source>
</evidence>
<accession>A0A1D2MFM8</accession>
<keyword evidence="1" id="KW-0472">Membrane</keyword>
<keyword evidence="1" id="KW-1133">Transmembrane helix</keyword>
<evidence type="ECO:0000313" key="2">
    <source>
        <dbReference type="EMBL" id="ODM91779.1"/>
    </source>
</evidence>